<accession>A0ABQ7H6W4</accession>
<evidence type="ECO:0000313" key="2">
    <source>
        <dbReference type="EMBL" id="KAF5842576.1"/>
    </source>
</evidence>
<keyword evidence="3" id="KW-1185">Reference proteome</keyword>
<evidence type="ECO:0000313" key="3">
    <source>
        <dbReference type="Proteomes" id="UP000815325"/>
    </source>
</evidence>
<protein>
    <recommendedName>
        <fullName evidence="1">Serine-threonine/tyrosine-protein kinase catalytic domain-containing protein</fullName>
    </recommendedName>
</protein>
<comment type="caution">
    <text evidence="2">The sequence shown here is derived from an EMBL/GenBank/DDBJ whole genome shotgun (WGS) entry which is preliminary data.</text>
</comment>
<dbReference type="SUPFAM" id="SSF56112">
    <property type="entry name" value="Protein kinase-like (PK-like)"/>
    <property type="match status" value="1"/>
</dbReference>
<sequence length="106" mass="11785">MEDHIDPKCIEIGARLSSGSCGVVHAGRMLDPATGQWTEVAIKMMLPRDRPEPCEYTQFTKEVLSTAGLSKPCKHVLKVHGWSETEEGQLCMVMKKYDRHSAGVAR</sequence>
<reference evidence="2" key="1">
    <citation type="submission" date="2017-08" db="EMBL/GenBank/DDBJ databases">
        <authorList>
            <person name="Polle J.E."/>
            <person name="Barry K."/>
            <person name="Cushman J."/>
            <person name="Schmutz J."/>
            <person name="Tran D."/>
            <person name="Hathwaick L.T."/>
            <person name="Yim W.C."/>
            <person name="Jenkins J."/>
            <person name="Mckie-Krisberg Z.M."/>
            <person name="Prochnik S."/>
            <person name="Lindquist E."/>
            <person name="Dockter R.B."/>
            <person name="Adam C."/>
            <person name="Molina H."/>
            <person name="Bunkerborg J."/>
            <person name="Jin E."/>
            <person name="Buchheim M."/>
            <person name="Magnuson J."/>
        </authorList>
    </citation>
    <scope>NUCLEOTIDE SEQUENCE</scope>
    <source>
        <strain evidence="2">CCAP 19/18</strain>
    </source>
</reference>
<evidence type="ECO:0000259" key="1">
    <source>
        <dbReference type="Pfam" id="PF07714"/>
    </source>
</evidence>
<dbReference type="EMBL" id="MU069459">
    <property type="protein sequence ID" value="KAF5842576.1"/>
    <property type="molecule type" value="Genomic_DNA"/>
</dbReference>
<proteinExistence type="predicted"/>
<dbReference type="Proteomes" id="UP000815325">
    <property type="component" value="Unassembled WGS sequence"/>
</dbReference>
<dbReference type="InterPro" id="IPR001245">
    <property type="entry name" value="Ser-Thr/Tyr_kinase_cat_dom"/>
</dbReference>
<dbReference type="Gene3D" id="3.30.200.20">
    <property type="entry name" value="Phosphorylase Kinase, domain 1"/>
    <property type="match status" value="1"/>
</dbReference>
<name>A0ABQ7H6W4_DUNSA</name>
<feature type="domain" description="Serine-threonine/tyrosine-protein kinase catalytic" evidence="1">
    <location>
        <begin position="10"/>
        <end position="95"/>
    </location>
</feature>
<dbReference type="InterPro" id="IPR011009">
    <property type="entry name" value="Kinase-like_dom_sf"/>
</dbReference>
<dbReference type="Pfam" id="PF07714">
    <property type="entry name" value="PK_Tyr_Ser-Thr"/>
    <property type="match status" value="1"/>
</dbReference>
<organism evidence="2 3">
    <name type="scientific">Dunaliella salina</name>
    <name type="common">Green alga</name>
    <name type="synonym">Protococcus salinus</name>
    <dbReference type="NCBI Taxonomy" id="3046"/>
    <lineage>
        <taxon>Eukaryota</taxon>
        <taxon>Viridiplantae</taxon>
        <taxon>Chlorophyta</taxon>
        <taxon>core chlorophytes</taxon>
        <taxon>Chlorophyceae</taxon>
        <taxon>CS clade</taxon>
        <taxon>Chlamydomonadales</taxon>
        <taxon>Dunaliellaceae</taxon>
        <taxon>Dunaliella</taxon>
    </lineage>
</organism>
<gene>
    <name evidence="2" type="ORF">DUNSADRAFT_6426</name>
</gene>